<dbReference type="RefSeq" id="WP_208850995.1">
    <property type="nucleotide sequence ID" value="NZ_JAGGDJ010000057.1"/>
</dbReference>
<sequence length="87" mass="9612">MARAKAVRQTDLVLISWSQNPLVSRSPRRISALRVIGSSFPCSDRLTVGTPLRTALVCLLNADSGFKIVVWKQTSGISGYVLLQRKR</sequence>
<name>A0ABS3WK22_9BACL</name>
<comment type="caution">
    <text evidence="1">The sequence shown here is derived from an EMBL/GenBank/DDBJ whole genome shotgun (WGS) entry which is preliminary data.</text>
</comment>
<accession>A0ABS3WK22</accession>
<organism evidence="1 2">
    <name type="scientific">Paenibacillus artemisiicola</name>
    <dbReference type="NCBI Taxonomy" id="1172618"/>
    <lineage>
        <taxon>Bacteria</taxon>
        <taxon>Bacillati</taxon>
        <taxon>Bacillota</taxon>
        <taxon>Bacilli</taxon>
        <taxon>Bacillales</taxon>
        <taxon>Paenibacillaceae</taxon>
        <taxon>Paenibacillus</taxon>
    </lineage>
</organism>
<dbReference type="Proteomes" id="UP000670947">
    <property type="component" value="Unassembled WGS sequence"/>
</dbReference>
<dbReference type="EMBL" id="JAGGDJ010000057">
    <property type="protein sequence ID" value="MBO7748436.1"/>
    <property type="molecule type" value="Genomic_DNA"/>
</dbReference>
<protein>
    <recommendedName>
        <fullName evidence="3">SH3 domain-containing protein</fullName>
    </recommendedName>
</protein>
<evidence type="ECO:0000313" key="1">
    <source>
        <dbReference type="EMBL" id="MBO7748436.1"/>
    </source>
</evidence>
<reference evidence="1 2" key="1">
    <citation type="submission" date="2021-03" db="EMBL/GenBank/DDBJ databases">
        <title>Paenibacillus artemisicola MWE-103 whole genome sequence.</title>
        <authorList>
            <person name="Ham Y.J."/>
        </authorList>
    </citation>
    <scope>NUCLEOTIDE SEQUENCE [LARGE SCALE GENOMIC DNA]</scope>
    <source>
        <strain evidence="1 2">MWE-103</strain>
    </source>
</reference>
<proteinExistence type="predicted"/>
<keyword evidence="2" id="KW-1185">Reference proteome</keyword>
<evidence type="ECO:0008006" key="3">
    <source>
        <dbReference type="Google" id="ProtNLM"/>
    </source>
</evidence>
<gene>
    <name evidence="1" type="ORF">I8J29_30045</name>
</gene>
<evidence type="ECO:0000313" key="2">
    <source>
        <dbReference type="Proteomes" id="UP000670947"/>
    </source>
</evidence>